<comment type="cofactor">
    <cofactor evidence="1">
        <name>FMN</name>
        <dbReference type="ChEBI" id="CHEBI:58210"/>
    </cofactor>
</comment>
<gene>
    <name evidence="19" type="primary">DUS1_1</name>
    <name evidence="19" type="ORF">K7432_006206</name>
</gene>
<protein>
    <recommendedName>
        <fullName evidence="10">tRNA-dihydrouridine(16/17) synthase [NAD(P)(+)]</fullName>
        <ecNumber evidence="10">1.3.1.88</ecNumber>
    </recommendedName>
</protein>
<keyword evidence="4" id="KW-0507">mRNA processing</keyword>
<comment type="catalytic activity">
    <reaction evidence="14">
        <text>5,6-dihydrouridine(16) in tRNA + NAD(+) = uridine(16) in tRNA + NADH + H(+)</text>
        <dbReference type="Rhea" id="RHEA:53380"/>
        <dbReference type="Rhea" id="RHEA-COMP:13543"/>
        <dbReference type="Rhea" id="RHEA-COMP:13544"/>
        <dbReference type="ChEBI" id="CHEBI:15378"/>
        <dbReference type="ChEBI" id="CHEBI:57540"/>
        <dbReference type="ChEBI" id="CHEBI:57945"/>
        <dbReference type="ChEBI" id="CHEBI:65315"/>
        <dbReference type="ChEBI" id="CHEBI:74443"/>
        <dbReference type="EC" id="1.3.1.88"/>
    </reaction>
    <physiologicalReaction direction="right-to-left" evidence="14">
        <dbReference type="Rhea" id="RHEA:53382"/>
    </physiologicalReaction>
</comment>
<comment type="catalytic activity">
    <reaction evidence="11">
        <text>5,6-dihydrouridine(17) in tRNA + NAD(+) = uridine(17) in tRNA + NADH + H(+)</text>
        <dbReference type="Rhea" id="RHEA:53372"/>
        <dbReference type="Rhea" id="RHEA-COMP:13541"/>
        <dbReference type="Rhea" id="RHEA-COMP:13542"/>
        <dbReference type="ChEBI" id="CHEBI:15378"/>
        <dbReference type="ChEBI" id="CHEBI:57540"/>
        <dbReference type="ChEBI" id="CHEBI:57945"/>
        <dbReference type="ChEBI" id="CHEBI:65315"/>
        <dbReference type="ChEBI" id="CHEBI:74443"/>
        <dbReference type="EC" id="1.3.1.88"/>
    </reaction>
    <physiologicalReaction direction="right-to-left" evidence="11">
        <dbReference type="Rhea" id="RHEA:53374"/>
    </physiologicalReaction>
</comment>
<dbReference type="PANTHER" id="PTHR11082:SF5">
    <property type="entry name" value="TRNA-DIHYDROURIDINE(16_17) SYNTHASE [NAD(P)(+)]-LIKE"/>
    <property type="match status" value="1"/>
</dbReference>
<comment type="caution">
    <text evidence="19">The sequence shown here is derived from an EMBL/GenBank/DDBJ whole genome shotgun (WGS) entry which is preliminary data.</text>
</comment>
<feature type="compositionally biased region" description="Polar residues" evidence="17">
    <location>
        <begin position="355"/>
        <end position="366"/>
    </location>
</feature>
<evidence type="ECO:0000256" key="15">
    <source>
        <dbReference type="ARBA" id="ARBA00049447"/>
    </source>
</evidence>
<comment type="similarity">
    <text evidence="9">Belongs to the Dus family. Dus1 subfamily.</text>
</comment>
<evidence type="ECO:0000256" key="1">
    <source>
        <dbReference type="ARBA" id="ARBA00001917"/>
    </source>
</evidence>
<feature type="domain" description="DUS-like FMN-binding" evidence="18">
    <location>
        <begin position="23"/>
        <end position="316"/>
    </location>
</feature>
<dbReference type="EMBL" id="JASJQH010000267">
    <property type="protein sequence ID" value="KAK9765450.1"/>
    <property type="molecule type" value="Genomic_DNA"/>
</dbReference>
<dbReference type="CDD" id="cd02801">
    <property type="entry name" value="DUS_like_FMN"/>
    <property type="match status" value="1"/>
</dbReference>
<sequence>MTIEKPTGFEFWEKSLKSAKYVVAPMVDQSEEAWRVLSRRYGAELCYTPMFHARLFSESQHYRDEQFTTSPQDRPLIVQFCANDPDTLLKAALLVQDKCDAVDLNIGCPQHIAKRGHYGSFLMEDWDLLKNMVSLLHSKLSIPVTCKIRIFPDVNKTIEYAKLLVDAGAQLLTVHGRFREQKGHKTGLADWEQIRRVREAVSVPVFANGNILYHEDVQRCLEFTGAQGVMSAEGNLYNPALFSGELPPVWKMAQEYLDICKEIPTKIHMIRPHLFKILRPCLHIHTDMREQLGKVKSIEQFEEIVQELKQRLEESAKNSSHEITTDENGTRDIPHWLCQPYFRPPLAEPKAGKANENSTSEANSDDPSLKRKPSESESPKKTRKPKKVKEGLCSHCKNVASIKCPFQSCKQCCRKNETCRQCETHNYKKSKNLEANEKSNTGNEEPDLAAAAV</sequence>
<evidence type="ECO:0000256" key="14">
    <source>
        <dbReference type="ARBA" id="ARBA00048934"/>
    </source>
</evidence>
<dbReference type="PROSITE" id="PS01136">
    <property type="entry name" value="UPF0034"/>
    <property type="match status" value="1"/>
</dbReference>
<evidence type="ECO:0000256" key="12">
    <source>
        <dbReference type="ARBA" id="ARBA00047652"/>
    </source>
</evidence>
<evidence type="ECO:0000256" key="10">
    <source>
        <dbReference type="ARBA" id="ARBA00038890"/>
    </source>
</evidence>
<comment type="catalytic activity">
    <reaction evidence="15">
        <text>a 5,6-dihydrouridine in mRNA + NADP(+) = a uridine in mRNA + NADPH + H(+)</text>
        <dbReference type="Rhea" id="RHEA:69855"/>
        <dbReference type="Rhea" id="RHEA-COMP:14658"/>
        <dbReference type="Rhea" id="RHEA-COMP:17789"/>
        <dbReference type="ChEBI" id="CHEBI:15378"/>
        <dbReference type="ChEBI" id="CHEBI:57783"/>
        <dbReference type="ChEBI" id="CHEBI:58349"/>
        <dbReference type="ChEBI" id="CHEBI:65315"/>
        <dbReference type="ChEBI" id="CHEBI:74443"/>
    </reaction>
    <physiologicalReaction direction="right-to-left" evidence="15">
        <dbReference type="Rhea" id="RHEA:69857"/>
    </physiologicalReaction>
</comment>
<feature type="region of interest" description="Disordered" evidence="17">
    <location>
        <begin position="348"/>
        <end position="384"/>
    </location>
</feature>
<evidence type="ECO:0000256" key="17">
    <source>
        <dbReference type="SAM" id="MobiDB-lite"/>
    </source>
</evidence>
<evidence type="ECO:0000256" key="8">
    <source>
        <dbReference type="ARBA" id="ARBA00023027"/>
    </source>
</evidence>
<keyword evidence="6" id="KW-0521">NADP</keyword>
<accession>A0ABR2WV96</accession>
<dbReference type="Gene3D" id="3.20.20.70">
    <property type="entry name" value="Aldolase class I"/>
    <property type="match status" value="1"/>
</dbReference>
<keyword evidence="3" id="KW-0288">FMN</keyword>
<evidence type="ECO:0000256" key="2">
    <source>
        <dbReference type="ARBA" id="ARBA00022630"/>
    </source>
</evidence>
<keyword evidence="2" id="KW-0285">Flavoprotein</keyword>
<evidence type="ECO:0000256" key="9">
    <source>
        <dbReference type="ARBA" id="ARBA00038313"/>
    </source>
</evidence>
<comment type="catalytic activity">
    <reaction evidence="13">
        <text>a 5,6-dihydrouridine in mRNA + NAD(+) = a uridine in mRNA + NADH + H(+)</text>
        <dbReference type="Rhea" id="RHEA:69851"/>
        <dbReference type="Rhea" id="RHEA-COMP:14658"/>
        <dbReference type="Rhea" id="RHEA-COMP:17789"/>
        <dbReference type="ChEBI" id="CHEBI:15378"/>
        <dbReference type="ChEBI" id="CHEBI:57540"/>
        <dbReference type="ChEBI" id="CHEBI:57945"/>
        <dbReference type="ChEBI" id="CHEBI:65315"/>
        <dbReference type="ChEBI" id="CHEBI:74443"/>
    </reaction>
    <physiologicalReaction direction="right-to-left" evidence="13">
        <dbReference type="Rhea" id="RHEA:69853"/>
    </physiologicalReaction>
</comment>
<evidence type="ECO:0000256" key="13">
    <source>
        <dbReference type="ARBA" id="ARBA00048342"/>
    </source>
</evidence>
<dbReference type="InterPro" id="IPR035587">
    <property type="entry name" value="DUS-like_FMN-bd"/>
</dbReference>
<keyword evidence="5" id="KW-0819">tRNA processing</keyword>
<reference evidence="19 20" key="1">
    <citation type="submission" date="2023-04" db="EMBL/GenBank/DDBJ databases">
        <title>Genome of Basidiobolus ranarum AG-B5.</title>
        <authorList>
            <person name="Stajich J.E."/>
            <person name="Carter-House D."/>
            <person name="Gryganskyi A."/>
        </authorList>
    </citation>
    <scope>NUCLEOTIDE SEQUENCE [LARGE SCALE GENOMIC DNA]</scope>
    <source>
        <strain evidence="19 20">AG-B5</strain>
    </source>
</reference>
<evidence type="ECO:0000256" key="11">
    <source>
        <dbReference type="ARBA" id="ARBA00047287"/>
    </source>
</evidence>
<evidence type="ECO:0000313" key="19">
    <source>
        <dbReference type="EMBL" id="KAK9765450.1"/>
    </source>
</evidence>
<comment type="catalytic activity">
    <reaction evidence="12">
        <text>5,6-dihydrouridine(16) in tRNA + NADP(+) = uridine(16) in tRNA + NADPH + H(+)</text>
        <dbReference type="Rhea" id="RHEA:53376"/>
        <dbReference type="Rhea" id="RHEA-COMP:13543"/>
        <dbReference type="Rhea" id="RHEA-COMP:13544"/>
        <dbReference type="ChEBI" id="CHEBI:15378"/>
        <dbReference type="ChEBI" id="CHEBI:57783"/>
        <dbReference type="ChEBI" id="CHEBI:58349"/>
        <dbReference type="ChEBI" id="CHEBI:65315"/>
        <dbReference type="ChEBI" id="CHEBI:74443"/>
        <dbReference type="EC" id="1.3.1.88"/>
    </reaction>
    <physiologicalReaction direction="right-to-left" evidence="12">
        <dbReference type="Rhea" id="RHEA:53378"/>
    </physiologicalReaction>
</comment>
<dbReference type="EC" id="1.3.1.88" evidence="10"/>
<dbReference type="Proteomes" id="UP001479436">
    <property type="component" value="Unassembled WGS sequence"/>
</dbReference>
<evidence type="ECO:0000313" key="20">
    <source>
        <dbReference type="Proteomes" id="UP001479436"/>
    </source>
</evidence>
<evidence type="ECO:0000256" key="16">
    <source>
        <dbReference type="ARBA" id="ARBA00049467"/>
    </source>
</evidence>
<feature type="region of interest" description="Disordered" evidence="17">
    <location>
        <begin position="430"/>
        <end position="453"/>
    </location>
</feature>
<evidence type="ECO:0000256" key="4">
    <source>
        <dbReference type="ARBA" id="ARBA00022664"/>
    </source>
</evidence>
<name>A0ABR2WV96_9FUNG</name>
<keyword evidence="8" id="KW-0520">NAD</keyword>
<keyword evidence="20" id="KW-1185">Reference proteome</keyword>
<dbReference type="GO" id="GO:0016491">
    <property type="term" value="F:oxidoreductase activity"/>
    <property type="evidence" value="ECO:0007669"/>
    <property type="project" value="UniProtKB-KW"/>
</dbReference>
<evidence type="ECO:0000259" key="18">
    <source>
        <dbReference type="Pfam" id="PF01207"/>
    </source>
</evidence>
<evidence type="ECO:0000256" key="3">
    <source>
        <dbReference type="ARBA" id="ARBA00022643"/>
    </source>
</evidence>
<evidence type="ECO:0000256" key="5">
    <source>
        <dbReference type="ARBA" id="ARBA00022694"/>
    </source>
</evidence>
<evidence type="ECO:0000256" key="7">
    <source>
        <dbReference type="ARBA" id="ARBA00023002"/>
    </source>
</evidence>
<evidence type="ECO:0000256" key="6">
    <source>
        <dbReference type="ARBA" id="ARBA00022857"/>
    </source>
</evidence>
<proteinExistence type="inferred from homology"/>
<keyword evidence="7 19" id="KW-0560">Oxidoreductase</keyword>
<dbReference type="PANTHER" id="PTHR11082">
    <property type="entry name" value="TRNA-DIHYDROURIDINE SYNTHASE"/>
    <property type="match status" value="1"/>
</dbReference>
<dbReference type="InterPro" id="IPR013785">
    <property type="entry name" value="Aldolase_TIM"/>
</dbReference>
<dbReference type="InterPro" id="IPR018517">
    <property type="entry name" value="tRNA_hU_synthase_CS"/>
</dbReference>
<feature type="compositionally biased region" description="Basic and acidic residues" evidence="17">
    <location>
        <begin position="367"/>
        <end position="380"/>
    </location>
</feature>
<dbReference type="Pfam" id="PF01207">
    <property type="entry name" value="Dus"/>
    <property type="match status" value="1"/>
</dbReference>
<organism evidence="19 20">
    <name type="scientific">Basidiobolus ranarum</name>
    <dbReference type="NCBI Taxonomy" id="34480"/>
    <lineage>
        <taxon>Eukaryota</taxon>
        <taxon>Fungi</taxon>
        <taxon>Fungi incertae sedis</taxon>
        <taxon>Zoopagomycota</taxon>
        <taxon>Entomophthoromycotina</taxon>
        <taxon>Basidiobolomycetes</taxon>
        <taxon>Basidiobolales</taxon>
        <taxon>Basidiobolaceae</taxon>
        <taxon>Basidiobolus</taxon>
    </lineage>
</organism>
<dbReference type="SUPFAM" id="SSF51395">
    <property type="entry name" value="FMN-linked oxidoreductases"/>
    <property type="match status" value="1"/>
</dbReference>
<comment type="catalytic activity">
    <reaction evidence="16">
        <text>5,6-dihydrouridine(17) in tRNA + NADP(+) = uridine(17) in tRNA + NADPH + H(+)</text>
        <dbReference type="Rhea" id="RHEA:53368"/>
        <dbReference type="Rhea" id="RHEA-COMP:13541"/>
        <dbReference type="Rhea" id="RHEA-COMP:13542"/>
        <dbReference type="ChEBI" id="CHEBI:15378"/>
        <dbReference type="ChEBI" id="CHEBI:57783"/>
        <dbReference type="ChEBI" id="CHEBI:58349"/>
        <dbReference type="ChEBI" id="CHEBI:65315"/>
        <dbReference type="ChEBI" id="CHEBI:74443"/>
        <dbReference type="EC" id="1.3.1.88"/>
    </reaction>
    <physiologicalReaction direction="right-to-left" evidence="16">
        <dbReference type="Rhea" id="RHEA:53370"/>
    </physiologicalReaction>
</comment>